<dbReference type="PANTHER" id="PTHR36322:SF3">
    <property type="entry name" value="TRANSMEMBRANE PROTEIN"/>
    <property type="match status" value="1"/>
</dbReference>
<evidence type="ECO:0000256" key="2">
    <source>
        <dbReference type="SAM" id="Phobius"/>
    </source>
</evidence>
<feature type="signal peptide" evidence="3">
    <location>
        <begin position="1"/>
        <end position="27"/>
    </location>
</feature>
<dbReference type="EMBL" id="CM003535">
    <property type="protein sequence ID" value="RCV37340.1"/>
    <property type="molecule type" value="Genomic_DNA"/>
</dbReference>
<accession>A0A368S660</accession>
<keyword evidence="2" id="KW-0472">Membrane</keyword>
<keyword evidence="2" id="KW-1133">Transmembrane helix</keyword>
<proteinExistence type="predicted"/>
<dbReference type="PANTHER" id="PTHR36322">
    <property type="entry name" value="TRANSMEMBRANE PROTEIN"/>
    <property type="match status" value="1"/>
</dbReference>
<feature type="transmembrane region" description="Helical" evidence="2">
    <location>
        <begin position="15"/>
        <end position="42"/>
    </location>
</feature>
<reference evidence="4" key="2">
    <citation type="submission" date="2015-07" db="EMBL/GenBank/DDBJ databases">
        <authorList>
            <person name="Noorani M."/>
        </authorList>
    </citation>
    <scope>NUCLEOTIDE SEQUENCE</scope>
    <source>
        <strain evidence="4">Yugu1</strain>
    </source>
</reference>
<name>A0A368S660_SETIT</name>
<dbReference type="OrthoDB" id="695908at2759"/>
<dbReference type="KEGG" id="sita:101779956"/>
<evidence type="ECO:0000256" key="1">
    <source>
        <dbReference type="SAM" id="MobiDB-lite"/>
    </source>
</evidence>
<feature type="chain" id="PRO_5016959035" evidence="3">
    <location>
        <begin position="28"/>
        <end position="119"/>
    </location>
</feature>
<protein>
    <submittedName>
        <fullName evidence="4">Uncharacterized protein</fullName>
    </submittedName>
</protein>
<reference evidence="4" key="1">
    <citation type="journal article" date="2012" name="Nat. Biotechnol.">
        <title>Reference genome sequence of the model plant Setaria.</title>
        <authorList>
            <person name="Bennetzen J.L."/>
            <person name="Schmutz J."/>
            <person name="Wang H."/>
            <person name="Percifield R."/>
            <person name="Hawkins J."/>
            <person name="Pontaroli A.C."/>
            <person name="Estep M."/>
            <person name="Feng L."/>
            <person name="Vaughn J.N."/>
            <person name="Grimwood J."/>
            <person name="Jenkins J."/>
            <person name="Barry K."/>
            <person name="Lindquist E."/>
            <person name="Hellsten U."/>
            <person name="Deshpande S."/>
            <person name="Wang X."/>
            <person name="Wu X."/>
            <person name="Mitros T."/>
            <person name="Triplett J."/>
            <person name="Yang X."/>
            <person name="Ye C.Y."/>
            <person name="Mauro-Herrera M."/>
            <person name="Wang L."/>
            <person name="Li P."/>
            <person name="Sharma M."/>
            <person name="Sharma R."/>
            <person name="Ronald P.C."/>
            <person name="Panaud O."/>
            <person name="Kellogg E.A."/>
            <person name="Brutnell T.P."/>
            <person name="Doust A.N."/>
            <person name="Tuskan G.A."/>
            <person name="Rokhsar D."/>
            <person name="Devos K.M."/>
        </authorList>
    </citation>
    <scope>NUCLEOTIDE SEQUENCE [LARGE SCALE GENOMIC DNA]</scope>
    <source>
        <strain evidence="4">Yugu1</strain>
    </source>
</reference>
<sequence>MGAAGGRAAPSWRSLLLALCLLPVALPLMLLCLPLLCVAVAAARFRRRRRKLVTAGRSGCRVASGGGRRAPEDGEGHRAELLRKYLQDQMELVGADAGAGDGGGGGDRRQSSGQSHPQW</sequence>
<dbReference type="AlphaFoldDB" id="A0A368S660"/>
<evidence type="ECO:0000256" key="3">
    <source>
        <dbReference type="SAM" id="SignalP"/>
    </source>
</evidence>
<gene>
    <name evidence="4" type="ORF">SETIT_8G055100v2</name>
</gene>
<keyword evidence="3" id="KW-0732">Signal</keyword>
<organism evidence="4">
    <name type="scientific">Setaria italica</name>
    <name type="common">Foxtail millet</name>
    <name type="synonym">Panicum italicum</name>
    <dbReference type="NCBI Taxonomy" id="4555"/>
    <lineage>
        <taxon>Eukaryota</taxon>
        <taxon>Viridiplantae</taxon>
        <taxon>Streptophyta</taxon>
        <taxon>Embryophyta</taxon>
        <taxon>Tracheophyta</taxon>
        <taxon>Spermatophyta</taxon>
        <taxon>Magnoliopsida</taxon>
        <taxon>Liliopsida</taxon>
        <taxon>Poales</taxon>
        <taxon>Poaceae</taxon>
        <taxon>PACMAD clade</taxon>
        <taxon>Panicoideae</taxon>
        <taxon>Panicodae</taxon>
        <taxon>Paniceae</taxon>
        <taxon>Cenchrinae</taxon>
        <taxon>Setaria</taxon>
    </lineage>
</organism>
<evidence type="ECO:0000313" key="4">
    <source>
        <dbReference type="EMBL" id="RCV37340.1"/>
    </source>
</evidence>
<keyword evidence="2" id="KW-0812">Transmembrane</keyword>
<feature type="region of interest" description="Disordered" evidence="1">
    <location>
        <begin position="95"/>
        <end position="119"/>
    </location>
</feature>